<reference evidence="2" key="1">
    <citation type="submission" date="2016-10" db="EMBL/GenBank/DDBJ databases">
        <authorList>
            <person name="Varghese N."/>
            <person name="Submissions S."/>
        </authorList>
    </citation>
    <scope>NUCLEOTIDE SEQUENCE [LARGE SCALE GENOMIC DNA]</scope>
    <source>
        <strain evidence="2">2SM5</strain>
    </source>
</reference>
<accession>A0A1H1NUA4</accession>
<dbReference type="EMBL" id="LT629748">
    <property type="protein sequence ID" value="SDS02534.1"/>
    <property type="molecule type" value="Genomic_DNA"/>
</dbReference>
<dbReference type="Proteomes" id="UP000243426">
    <property type="component" value="Chromosome I"/>
</dbReference>
<dbReference type="OrthoDB" id="6981362at2"/>
<evidence type="ECO:0000313" key="2">
    <source>
        <dbReference type="Proteomes" id="UP000243426"/>
    </source>
</evidence>
<proteinExistence type="predicted"/>
<gene>
    <name evidence="1" type="ORF">SAMN05216198_1012</name>
</gene>
<organism evidence="1 2">
    <name type="scientific">Halopseudomonas litoralis</name>
    <dbReference type="NCBI Taxonomy" id="797277"/>
    <lineage>
        <taxon>Bacteria</taxon>
        <taxon>Pseudomonadati</taxon>
        <taxon>Pseudomonadota</taxon>
        <taxon>Gammaproteobacteria</taxon>
        <taxon>Pseudomonadales</taxon>
        <taxon>Pseudomonadaceae</taxon>
        <taxon>Halopseudomonas</taxon>
    </lineage>
</organism>
<keyword evidence="2" id="KW-1185">Reference proteome</keyword>
<dbReference type="RefSeq" id="WP_090272320.1">
    <property type="nucleotide sequence ID" value="NZ_LT629748.1"/>
</dbReference>
<sequence>MDTAQHHPAATRCLVFLHPAAASNPQIIREIHAATGLIAVAGRNPLAASLVRSTPPEHGPWGGGSAA</sequence>
<name>A0A1H1NUA4_9GAMM</name>
<dbReference type="AlphaFoldDB" id="A0A1H1NUA4"/>
<dbReference type="STRING" id="797277.SAMN05216198_1012"/>
<protein>
    <submittedName>
        <fullName evidence="1">Uncharacterized protein</fullName>
    </submittedName>
</protein>
<evidence type="ECO:0000313" key="1">
    <source>
        <dbReference type="EMBL" id="SDS02534.1"/>
    </source>
</evidence>